<keyword evidence="1" id="KW-0802">TPR repeat</keyword>
<feature type="transmembrane region" description="Helical" evidence="3">
    <location>
        <begin position="104"/>
        <end position="122"/>
    </location>
</feature>
<feature type="transmembrane region" description="Helical" evidence="3">
    <location>
        <begin position="385"/>
        <end position="410"/>
    </location>
</feature>
<feature type="transmembrane region" description="Helical" evidence="3">
    <location>
        <begin position="41"/>
        <end position="61"/>
    </location>
</feature>
<dbReference type="InterPro" id="IPR011990">
    <property type="entry name" value="TPR-like_helical_dom_sf"/>
</dbReference>
<evidence type="ECO:0000256" key="3">
    <source>
        <dbReference type="SAM" id="Phobius"/>
    </source>
</evidence>
<dbReference type="PANTHER" id="PTHR37422">
    <property type="entry name" value="TEICHURONIC ACID BIOSYNTHESIS PROTEIN TUAE"/>
    <property type="match status" value="1"/>
</dbReference>
<dbReference type="Pfam" id="PF13414">
    <property type="entry name" value="TPR_11"/>
    <property type="match status" value="1"/>
</dbReference>
<feature type="repeat" description="TPR" evidence="1">
    <location>
        <begin position="641"/>
        <end position="674"/>
    </location>
</feature>
<dbReference type="AlphaFoldDB" id="A0A1F4VBX7"/>
<feature type="transmembrane region" description="Helical" evidence="3">
    <location>
        <begin position="12"/>
        <end position="29"/>
    </location>
</feature>
<dbReference type="Pfam" id="PF14559">
    <property type="entry name" value="TPR_19"/>
    <property type="match status" value="1"/>
</dbReference>
<sequence>MNTKNLNIVNKLIDSTVISLAFLIPVFFLPITTDFFELNKLALLVLGSIIILVLWGVKILFTKKLAISSSPLDLPILLSLAVFILSTIFSINKDSSIFGIQGRWFPSLIGFSTLVVFYYASASNIEKATTIKSALYGFLISSSISSLVAILGYYNTPVKLFNSVLFTFSGSINSALFVAALGAVLSLIMMFGEKNKFLKMSLTTVSLVNFSLLLVLNNVVSWVLLITGLLAVAYLVPLAQVKQSKLNLYVIAGFVISLVLLVVMPATKNVVINNNFPREINLDVTGSWIVTSSSLRDFPILGSGPSTFNLNYTRYKPLYLNNGNEWSLRFDKPFNELFNIMSTMGILGTAALVLLGVTVIKLTFKLRNIYTDSSEEGNVAETLSAGLIVTLVSFLVTYAYSINAFALFLFSALLVSKIKLAGKESDLVKHVVLSFTTVSEEVSLSSLSAVKKEYFHYVISAPVFALAIAGFLLTYRTYAADVLMKQAFTAAQKNDGNTTYQLMAKAINTNPRKDLYHNLYAQVNIALANSVASKGNLSDVDKQTLQSLVSQAIRSSRISTEILNPLNPVNWEVRASVYKALIGAAENSEQWAINAYNTAIQLDPTNARLRLNLGGVYYSKKDYLTAANLFRQATTLKPNYANAYYNFAEALYNLKDYKNAKTAFEVALSLVEKDSGDYKKVAEELSKLKELPAVAGASESSPSEKPIEPITQNTGATEQQDVKQEPLTDPDQQKEEPKVSDIVNTGTGQQVPAE</sequence>
<comment type="caution">
    <text evidence="4">The sequence shown here is derived from an EMBL/GenBank/DDBJ whole genome shotgun (WGS) entry which is preliminary data.</text>
</comment>
<dbReference type="Proteomes" id="UP000178127">
    <property type="component" value="Unassembled WGS sequence"/>
</dbReference>
<feature type="compositionally biased region" description="Basic and acidic residues" evidence="2">
    <location>
        <begin position="720"/>
        <end position="739"/>
    </location>
</feature>
<dbReference type="InterPro" id="IPR051533">
    <property type="entry name" value="WaaL-like"/>
</dbReference>
<proteinExistence type="predicted"/>
<evidence type="ECO:0000313" key="5">
    <source>
        <dbReference type="Proteomes" id="UP000178127"/>
    </source>
</evidence>
<feature type="transmembrane region" description="Helical" evidence="3">
    <location>
        <begin position="337"/>
        <end position="364"/>
    </location>
</feature>
<keyword evidence="3" id="KW-1133">Transmembrane helix</keyword>
<dbReference type="EMBL" id="MEVD01000001">
    <property type="protein sequence ID" value="OGC54674.1"/>
    <property type="molecule type" value="Genomic_DNA"/>
</dbReference>
<protein>
    <submittedName>
        <fullName evidence="4">Uncharacterized protein</fullName>
    </submittedName>
</protein>
<feature type="compositionally biased region" description="Low complexity" evidence="2">
    <location>
        <begin position="698"/>
        <end position="710"/>
    </location>
</feature>
<feature type="transmembrane region" description="Helical" evidence="3">
    <location>
        <begin position="134"/>
        <end position="154"/>
    </location>
</feature>
<feature type="region of interest" description="Disordered" evidence="2">
    <location>
        <begin position="693"/>
        <end position="754"/>
    </location>
</feature>
<dbReference type="SMART" id="SM00028">
    <property type="entry name" value="TPR"/>
    <property type="match status" value="3"/>
</dbReference>
<name>A0A1F4VBX7_UNCKA</name>
<accession>A0A1F4VBX7</accession>
<dbReference type="InterPro" id="IPR019734">
    <property type="entry name" value="TPR_rpt"/>
</dbReference>
<organism evidence="4 5">
    <name type="scientific">candidate division WWE3 bacterium RIFCSPHIGHO2_02_FULL_38_14</name>
    <dbReference type="NCBI Taxonomy" id="1802620"/>
    <lineage>
        <taxon>Bacteria</taxon>
        <taxon>Katanobacteria</taxon>
    </lineage>
</organism>
<feature type="transmembrane region" description="Helical" evidence="3">
    <location>
        <begin position="454"/>
        <end position="475"/>
    </location>
</feature>
<gene>
    <name evidence="4" type="ORF">A3D91_03635</name>
</gene>
<feature type="transmembrane region" description="Helical" evidence="3">
    <location>
        <begin position="73"/>
        <end position="92"/>
    </location>
</feature>
<feature type="transmembrane region" description="Helical" evidence="3">
    <location>
        <begin position="246"/>
        <end position="266"/>
    </location>
</feature>
<dbReference type="Gene3D" id="1.25.40.10">
    <property type="entry name" value="Tetratricopeptide repeat domain"/>
    <property type="match status" value="1"/>
</dbReference>
<keyword evidence="3" id="KW-0472">Membrane</keyword>
<feature type="transmembrane region" description="Helical" evidence="3">
    <location>
        <begin position="222"/>
        <end position="239"/>
    </location>
</feature>
<feature type="transmembrane region" description="Helical" evidence="3">
    <location>
        <begin position="160"/>
        <end position="185"/>
    </location>
</feature>
<dbReference type="SUPFAM" id="SSF48452">
    <property type="entry name" value="TPR-like"/>
    <property type="match status" value="1"/>
</dbReference>
<evidence type="ECO:0000313" key="4">
    <source>
        <dbReference type="EMBL" id="OGC54674.1"/>
    </source>
</evidence>
<feature type="repeat" description="TPR" evidence="1">
    <location>
        <begin position="607"/>
        <end position="640"/>
    </location>
</feature>
<feature type="compositionally biased region" description="Polar residues" evidence="2">
    <location>
        <begin position="742"/>
        <end position="754"/>
    </location>
</feature>
<dbReference type="PROSITE" id="PS50005">
    <property type="entry name" value="TPR"/>
    <property type="match status" value="2"/>
</dbReference>
<keyword evidence="3" id="KW-0812">Transmembrane</keyword>
<evidence type="ECO:0000256" key="1">
    <source>
        <dbReference type="PROSITE-ProRule" id="PRU00339"/>
    </source>
</evidence>
<evidence type="ECO:0000256" key="2">
    <source>
        <dbReference type="SAM" id="MobiDB-lite"/>
    </source>
</evidence>
<reference evidence="4 5" key="1">
    <citation type="journal article" date="2016" name="Nat. Commun.">
        <title>Thousands of microbial genomes shed light on interconnected biogeochemical processes in an aquifer system.</title>
        <authorList>
            <person name="Anantharaman K."/>
            <person name="Brown C.T."/>
            <person name="Hug L.A."/>
            <person name="Sharon I."/>
            <person name="Castelle C.J."/>
            <person name="Probst A.J."/>
            <person name="Thomas B.C."/>
            <person name="Singh A."/>
            <person name="Wilkins M.J."/>
            <person name="Karaoz U."/>
            <person name="Brodie E.L."/>
            <person name="Williams K.H."/>
            <person name="Hubbard S.S."/>
            <person name="Banfield J.F."/>
        </authorList>
    </citation>
    <scope>NUCLEOTIDE SEQUENCE [LARGE SCALE GENOMIC DNA]</scope>
</reference>
<dbReference type="PANTHER" id="PTHR37422:SF23">
    <property type="entry name" value="TEICHURONIC ACID BIOSYNTHESIS PROTEIN TUAE"/>
    <property type="match status" value="1"/>
</dbReference>
<dbReference type="STRING" id="1802620.A3D91_03635"/>